<keyword evidence="1" id="KW-1133">Transmembrane helix</keyword>
<feature type="transmembrane region" description="Helical" evidence="1">
    <location>
        <begin position="277"/>
        <end position="299"/>
    </location>
</feature>
<evidence type="ECO:0000313" key="2">
    <source>
        <dbReference type="EMBL" id="MFB9886241.1"/>
    </source>
</evidence>
<keyword evidence="1" id="KW-0472">Membrane</keyword>
<dbReference type="NCBIfam" id="TIGR00797">
    <property type="entry name" value="matE"/>
    <property type="match status" value="1"/>
</dbReference>
<organism evidence="2 3">
    <name type="scientific">Balneatrix alpica</name>
    <dbReference type="NCBI Taxonomy" id="75684"/>
    <lineage>
        <taxon>Bacteria</taxon>
        <taxon>Pseudomonadati</taxon>
        <taxon>Pseudomonadota</taxon>
        <taxon>Gammaproteobacteria</taxon>
        <taxon>Oceanospirillales</taxon>
        <taxon>Balneatrichaceae</taxon>
        <taxon>Balneatrix</taxon>
    </lineage>
</organism>
<keyword evidence="1" id="KW-0812">Transmembrane</keyword>
<feature type="transmembrane region" description="Helical" evidence="1">
    <location>
        <begin position="353"/>
        <end position="377"/>
    </location>
</feature>
<dbReference type="PANTHER" id="PTHR42925">
    <property type="entry name" value="MULTIDRUG AND TOXIN EFFLUX PROTEIN MATE FAMILY"/>
    <property type="match status" value="1"/>
</dbReference>
<protein>
    <submittedName>
        <fullName evidence="2">MATE family efflux transporter</fullName>
    </submittedName>
</protein>
<comment type="caution">
    <text evidence="2">The sequence shown here is derived from an EMBL/GenBank/DDBJ whole genome shotgun (WGS) entry which is preliminary data.</text>
</comment>
<dbReference type="PANTHER" id="PTHR42925:SF2">
    <property type="entry name" value="NA+ DRIVEN MULTIDRUG EFFLUX PUMP"/>
    <property type="match status" value="1"/>
</dbReference>
<dbReference type="Pfam" id="PF01554">
    <property type="entry name" value="MatE"/>
    <property type="match status" value="2"/>
</dbReference>
<dbReference type="RefSeq" id="WP_027311724.1">
    <property type="nucleotide sequence ID" value="NZ_JBHLZN010000002.1"/>
</dbReference>
<dbReference type="Proteomes" id="UP001589628">
    <property type="component" value="Unassembled WGS sequence"/>
</dbReference>
<evidence type="ECO:0000256" key="1">
    <source>
        <dbReference type="SAM" id="Phobius"/>
    </source>
</evidence>
<dbReference type="InterPro" id="IPR047135">
    <property type="entry name" value="YsiQ"/>
</dbReference>
<feature type="transmembrane region" description="Helical" evidence="1">
    <location>
        <begin position="186"/>
        <end position="208"/>
    </location>
</feature>
<feature type="transmembrane region" description="Helical" evidence="1">
    <location>
        <begin position="389"/>
        <end position="407"/>
    </location>
</feature>
<feature type="transmembrane region" description="Helical" evidence="1">
    <location>
        <begin position="123"/>
        <end position="144"/>
    </location>
</feature>
<sequence>MLFTTLRLALPIALQVLLFSARGLTDMLMVGRLGQVEVAAVGIAGKLIFIFALVFYGLASAASLLATQYQSAGQNERVQQLARASLLACLLAGAGAMLAAGPGAALLLQLASHDPLVQGAGVQYLHIVALSLLASACLHAYGILLRNLGHASIVTLLVAIGVLLNALLNWLLIFGNAGFPELGLAGAAWATLLSALLEVGLLLLWLHWRQPSLAPSRLALWRSAHQPKLLQQFRQQAWPLCLSGGVWASGVFSYHALVGQRDTQALAVLSLLGPIESAMLALLIGIASASGIVLGQRLGQGAEPRLYQQSWQLVGFSALLGLLLAALFSLSWSHFPQWFPALAEVPESLLSPLLLWISLTLALKSLTMPMIIGLLRAGGDTRFCLWQDMLALWCWGLPLTAAVTLIWPQSWSWVVLALLAEELAKLFASSWRVSRRHWLTSLVLQDDQKPAPGSAK</sequence>
<accession>A0ABV5ZAD8</accession>
<feature type="transmembrane region" description="Helical" evidence="1">
    <location>
        <begin position="47"/>
        <end position="66"/>
    </location>
</feature>
<proteinExistence type="predicted"/>
<feature type="transmembrane region" description="Helical" evidence="1">
    <location>
        <begin position="151"/>
        <end position="174"/>
    </location>
</feature>
<reference evidence="2 3" key="1">
    <citation type="submission" date="2024-09" db="EMBL/GenBank/DDBJ databases">
        <authorList>
            <person name="Sun Q."/>
            <person name="Mori K."/>
        </authorList>
    </citation>
    <scope>NUCLEOTIDE SEQUENCE [LARGE SCALE GENOMIC DNA]</scope>
    <source>
        <strain evidence="2 3">ATCC 51285</strain>
    </source>
</reference>
<keyword evidence="3" id="KW-1185">Reference proteome</keyword>
<gene>
    <name evidence="2" type="ORF">ACFFLH_07470</name>
</gene>
<dbReference type="EMBL" id="JBHLZN010000002">
    <property type="protein sequence ID" value="MFB9886241.1"/>
    <property type="molecule type" value="Genomic_DNA"/>
</dbReference>
<feature type="transmembrane region" description="Helical" evidence="1">
    <location>
        <begin position="86"/>
        <end position="111"/>
    </location>
</feature>
<feature type="transmembrane region" description="Helical" evidence="1">
    <location>
        <begin position="237"/>
        <end position="257"/>
    </location>
</feature>
<evidence type="ECO:0000313" key="3">
    <source>
        <dbReference type="Proteomes" id="UP001589628"/>
    </source>
</evidence>
<name>A0ABV5ZAD8_9GAMM</name>
<feature type="transmembrane region" description="Helical" evidence="1">
    <location>
        <begin position="311"/>
        <end position="333"/>
    </location>
</feature>
<dbReference type="InterPro" id="IPR002528">
    <property type="entry name" value="MATE_fam"/>
</dbReference>